<keyword evidence="2" id="KW-0472">Membrane</keyword>
<keyword evidence="4" id="KW-1185">Reference proteome</keyword>
<evidence type="ECO:0000313" key="3">
    <source>
        <dbReference type="EMBL" id="MQY15269.1"/>
    </source>
</evidence>
<reference evidence="3 4" key="1">
    <citation type="submission" date="2019-10" db="EMBL/GenBank/DDBJ databases">
        <title>Streptomyces smaragdinus sp. nov. and Streptomyces fabii sp. nov., isolated from the gut of fungus growing-termite Macrotermes natalensis.</title>
        <authorList>
            <person name="Schwitalla J."/>
            <person name="Benndorf R."/>
            <person name="Martin K."/>
            <person name="De Beer W."/>
            <person name="Kaster A.-K."/>
            <person name="Vollmers J."/>
            <person name="Poulsen M."/>
            <person name="Beemelmanns C."/>
        </authorList>
    </citation>
    <scope>NUCLEOTIDE SEQUENCE [LARGE SCALE GENOMIC DNA]</scope>
    <source>
        <strain evidence="3 4">RB5</strain>
    </source>
</reference>
<gene>
    <name evidence="3" type="ORF">SRB5_54480</name>
</gene>
<dbReference type="EMBL" id="WEGJ01000031">
    <property type="protein sequence ID" value="MQY15269.1"/>
    <property type="molecule type" value="Genomic_DNA"/>
</dbReference>
<evidence type="ECO:0000313" key="4">
    <source>
        <dbReference type="Proteomes" id="UP000466345"/>
    </source>
</evidence>
<feature type="compositionally biased region" description="Pro residues" evidence="1">
    <location>
        <begin position="117"/>
        <end position="133"/>
    </location>
</feature>
<dbReference type="AlphaFoldDB" id="A0A7K0CP92"/>
<feature type="region of interest" description="Disordered" evidence="1">
    <location>
        <begin position="175"/>
        <end position="311"/>
    </location>
</feature>
<name>A0A7K0CP92_9ACTN</name>
<dbReference type="OrthoDB" id="4301348at2"/>
<feature type="compositionally biased region" description="Gly residues" evidence="1">
    <location>
        <begin position="249"/>
        <end position="258"/>
    </location>
</feature>
<dbReference type="Proteomes" id="UP000466345">
    <property type="component" value="Unassembled WGS sequence"/>
</dbReference>
<accession>A0A7K0CP92</accession>
<feature type="transmembrane region" description="Helical" evidence="2">
    <location>
        <begin position="6"/>
        <end position="25"/>
    </location>
</feature>
<comment type="caution">
    <text evidence="3">The sequence shown here is derived from an EMBL/GenBank/DDBJ whole genome shotgun (WGS) entry which is preliminary data.</text>
</comment>
<proteinExistence type="predicted"/>
<feature type="region of interest" description="Disordered" evidence="1">
    <location>
        <begin position="85"/>
        <end position="156"/>
    </location>
</feature>
<keyword evidence="2" id="KW-1133">Transmembrane helix</keyword>
<feature type="compositionally biased region" description="Polar residues" evidence="1">
    <location>
        <begin position="230"/>
        <end position="240"/>
    </location>
</feature>
<keyword evidence="2" id="KW-0812">Transmembrane</keyword>
<feature type="compositionally biased region" description="Low complexity" evidence="1">
    <location>
        <begin position="143"/>
        <end position="155"/>
    </location>
</feature>
<feature type="compositionally biased region" description="Basic and acidic residues" evidence="1">
    <location>
        <begin position="97"/>
        <end position="108"/>
    </location>
</feature>
<evidence type="ECO:0000256" key="1">
    <source>
        <dbReference type="SAM" id="MobiDB-lite"/>
    </source>
</evidence>
<protein>
    <submittedName>
        <fullName evidence="3">Uncharacterized protein</fullName>
    </submittedName>
</protein>
<organism evidence="3 4">
    <name type="scientific">Streptomyces smaragdinus</name>
    <dbReference type="NCBI Taxonomy" id="2585196"/>
    <lineage>
        <taxon>Bacteria</taxon>
        <taxon>Bacillati</taxon>
        <taxon>Actinomycetota</taxon>
        <taxon>Actinomycetes</taxon>
        <taxon>Kitasatosporales</taxon>
        <taxon>Streptomycetaceae</taxon>
        <taxon>Streptomyces</taxon>
    </lineage>
</organism>
<feature type="transmembrane region" description="Helical" evidence="2">
    <location>
        <begin position="37"/>
        <end position="67"/>
    </location>
</feature>
<evidence type="ECO:0000256" key="2">
    <source>
        <dbReference type="SAM" id="Phobius"/>
    </source>
</evidence>
<feature type="compositionally biased region" description="Low complexity" evidence="1">
    <location>
        <begin position="189"/>
        <end position="200"/>
    </location>
</feature>
<sequence>MGDGMRTVLYIAFAAVTLWLLWEVLMQYKARLRWRVVALGGFLLVAGGLFVLGSRLVIALGAVLFAWGQVKVTLSYRSGFSDGWSLGPHDDEDDEDDRPRPPRRREAAYDDYDEPPAAAPLPKRSPPFEPAEPAPAGQFSAFGDGPQPAAPAAPGGYDGYNGGYDTGGYATTSAGYDTGSYQTTGGYPGQDQSQGGQQSYAQNDSYAGYSDPYSGTQYATPSYYDGGNGSYDTGSYQTTGGYDPQAYGGDQGTGGYPAQGGYDSGQYPAQQPGGYAPDGTWVPQQREGEDYDPGQYPSQQGYPGYDGQYRY</sequence>